<dbReference type="SFLD" id="SFLDS00003">
    <property type="entry name" value="Haloacid_Dehalogenase"/>
    <property type="match status" value="1"/>
</dbReference>
<keyword evidence="17" id="KW-1185">Reference proteome</keyword>
<evidence type="ECO:0000256" key="2">
    <source>
        <dbReference type="ARBA" id="ARBA00005135"/>
    </source>
</evidence>
<keyword evidence="15" id="KW-0812">Transmembrane</keyword>
<evidence type="ECO:0000256" key="3">
    <source>
        <dbReference type="ARBA" id="ARBA00009184"/>
    </source>
</evidence>
<proteinExistence type="inferred from homology"/>
<dbReference type="PROSITE" id="PS51375">
    <property type="entry name" value="PPR"/>
    <property type="match status" value="2"/>
</dbReference>
<comment type="pathway">
    <text evidence="2">Amino-acid biosynthesis; L-serine biosynthesis; L-serine from 3-phospho-D-glycerate: step 3/3.</text>
</comment>
<evidence type="ECO:0000256" key="4">
    <source>
        <dbReference type="ARBA" id="ARBA00012640"/>
    </source>
</evidence>
<feature type="repeat" description="PPR" evidence="14">
    <location>
        <begin position="563"/>
        <end position="597"/>
    </location>
</feature>
<organism evidence="16 17">
    <name type="scientific">Zingiber officinale</name>
    <name type="common">Ginger</name>
    <name type="synonym">Amomum zingiber</name>
    <dbReference type="NCBI Taxonomy" id="94328"/>
    <lineage>
        <taxon>Eukaryota</taxon>
        <taxon>Viridiplantae</taxon>
        <taxon>Streptophyta</taxon>
        <taxon>Embryophyta</taxon>
        <taxon>Tracheophyta</taxon>
        <taxon>Spermatophyta</taxon>
        <taxon>Magnoliopsida</taxon>
        <taxon>Liliopsida</taxon>
        <taxon>Zingiberales</taxon>
        <taxon>Zingiberaceae</taxon>
        <taxon>Zingiber</taxon>
    </lineage>
</organism>
<evidence type="ECO:0000256" key="6">
    <source>
        <dbReference type="ARBA" id="ARBA00022723"/>
    </source>
</evidence>
<dbReference type="SFLD" id="SFLDG01136">
    <property type="entry name" value="C1.6:_Phosphoserine_Phosphatas"/>
    <property type="match status" value="1"/>
</dbReference>
<dbReference type="NCBIfam" id="TIGR01488">
    <property type="entry name" value="HAD-SF-IB"/>
    <property type="match status" value="2"/>
</dbReference>
<comment type="caution">
    <text evidence="16">The sequence shown here is derived from an EMBL/GenBank/DDBJ whole genome shotgun (WGS) entry which is preliminary data.</text>
</comment>
<evidence type="ECO:0000256" key="12">
    <source>
        <dbReference type="ARBA" id="ARBA00049173"/>
    </source>
</evidence>
<dbReference type="Proteomes" id="UP000734854">
    <property type="component" value="Unassembled WGS sequence"/>
</dbReference>
<dbReference type="InterPro" id="IPR036412">
    <property type="entry name" value="HAD-like_sf"/>
</dbReference>
<accession>A0A8J5G977</accession>
<evidence type="ECO:0000256" key="1">
    <source>
        <dbReference type="ARBA" id="ARBA00001946"/>
    </source>
</evidence>
<dbReference type="InterPro" id="IPR004469">
    <property type="entry name" value="PSP"/>
</dbReference>
<dbReference type="NCBIfam" id="TIGR00338">
    <property type="entry name" value="serB"/>
    <property type="match status" value="1"/>
</dbReference>
<dbReference type="GO" id="GO:0036424">
    <property type="term" value="F:L-phosphoserine phosphatase activity"/>
    <property type="evidence" value="ECO:0007669"/>
    <property type="project" value="InterPro"/>
</dbReference>
<keyword evidence="10" id="KW-0718">Serine biosynthesis</keyword>
<feature type="active site" description="Proton donor" evidence="13">
    <location>
        <position position="122"/>
    </location>
</feature>
<comment type="similarity">
    <text evidence="3">Belongs to the HAD-like hydrolase superfamily. SerB family.</text>
</comment>
<keyword evidence="6" id="KW-0479">Metal-binding</keyword>
<dbReference type="EMBL" id="JACMSC010000010">
    <property type="protein sequence ID" value="KAG6502671.1"/>
    <property type="molecule type" value="Genomic_DNA"/>
</dbReference>
<gene>
    <name evidence="16" type="ORF">ZIOFF_034957</name>
</gene>
<name>A0A8J5G977_ZINOF</name>
<dbReference type="AlphaFoldDB" id="A0A8J5G977"/>
<dbReference type="Gene3D" id="3.40.50.1000">
    <property type="entry name" value="HAD superfamily/HAD-like"/>
    <property type="match status" value="3"/>
</dbReference>
<dbReference type="Pfam" id="PF12710">
    <property type="entry name" value="HAD"/>
    <property type="match status" value="1"/>
</dbReference>
<dbReference type="PANTHER" id="PTHR47205:SF1">
    <property type="entry name" value="OS07G0599000 PROTEIN"/>
    <property type="match status" value="1"/>
</dbReference>
<dbReference type="CDD" id="cd04309">
    <property type="entry name" value="HAD_PSP_eu"/>
    <property type="match status" value="1"/>
</dbReference>
<evidence type="ECO:0000256" key="10">
    <source>
        <dbReference type="ARBA" id="ARBA00023299"/>
    </source>
</evidence>
<comment type="catalytic activity">
    <reaction evidence="12">
        <text>O-phospho-L-serine + H2O = L-serine + phosphate</text>
        <dbReference type="Rhea" id="RHEA:21208"/>
        <dbReference type="ChEBI" id="CHEBI:15377"/>
        <dbReference type="ChEBI" id="CHEBI:33384"/>
        <dbReference type="ChEBI" id="CHEBI:43474"/>
        <dbReference type="ChEBI" id="CHEBI:57524"/>
        <dbReference type="EC" id="3.1.3.3"/>
    </reaction>
    <physiologicalReaction direction="left-to-right" evidence="12">
        <dbReference type="Rhea" id="RHEA:21209"/>
    </physiologicalReaction>
</comment>
<evidence type="ECO:0000256" key="9">
    <source>
        <dbReference type="ARBA" id="ARBA00022842"/>
    </source>
</evidence>
<dbReference type="Pfam" id="PF00702">
    <property type="entry name" value="Hydrolase"/>
    <property type="match status" value="1"/>
</dbReference>
<keyword evidence="15" id="KW-0472">Membrane</keyword>
<evidence type="ECO:0000256" key="8">
    <source>
        <dbReference type="ARBA" id="ARBA00022801"/>
    </source>
</evidence>
<dbReference type="FunFam" id="3.40.50.1000:FF:000077">
    <property type="entry name" value="Phosphoserine phosphatase, chloroplastic"/>
    <property type="match status" value="1"/>
</dbReference>
<dbReference type="InterPro" id="IPR011990">
    <property type="entry name" value="TPR-like_helical_dom_sf"/>
</dbReference>
<feature type="repeat" description="PPR" evidence="14">
    <location>
        <begin position="598"/>
        <end position="632"/>
    </location>
</feature>
<feature type="active site" description="Nucleophile" evidence="13">
    <location>
        <position position="120"/>
    </location>
</feature>
<keyword evidence="7" id="KW-0677">Repeat</keyword>
<dbReference type="SUPFAM" id="SSF56784">
    <property type="entry name" value="HAD-like"/>
    <property type="match status" value="2"/>
</dbReference>
<protein>
    <recommendedName>
        <fullName evidence="4">phosphoserine phosphatase</fullName>
        <ecNumber evidence="4">3.1.3.3</ecNumber>
    </recommendedName>
    <alternativeName>
        <fullName evidence="11">O-phosphoserine phosphohydrolase</fullName>
    </alternativeName>
</protein>
<dbReference type="InterPro" id="IPR044605">
    <property type="entry name" value="At1g26460-like"/>
</dbReference>
<comment type="cofactor">
    <cofactor evidence="1">
        <name>Mg(2+)</name>
        <dbReference type="ChEBI" id="CHEBI:18420"/>
    </cofactor>
</comment>
<evidence type="ECO:0000256" key="5">
    <source>
        <dbReference type="ARBA" id="ARBA00022605"/>
    </source>
</evidence>
<reference evidence="16 17" key="1">
    <citation type="submission" date="2020-08" db="EMBL/GenBank/DDBJ databases">
        <title>Plant Genome Project.</title>
        <authorList>
            <person name="Zhang R.-G."/>
        </authorList>
    </citation>
    <scope>NUCLEOTIDE SEQUENCE [LARGE SCALE GENOMIC DNA]</scope>
    <source>
        <tissue evidence="16">Rhizome</tissue>
    </source>
</reference>
<evidence type="ECO:0000256" key="7">
    <source>
        <dbReference type="ARBA" id="ARBA00022737"/>
    </source>
</evidence>
<dbReference type="Pfam" id="PF13041">
    <property type="entry name" value="PPR_2"/>
    <property type="match status" value="1"/>
</dbReference>
<evidence type="ECO:0000256" key="13">
    <source>
        <dbReference type="PIRSR" id="PIRSR604469-1"/>
    </source>
</evidence>
<keyword evidence="15" id="KW-1133">Transmembrane helix</keyword>
<dbReference type="GO" id="GO:0006564">
    <property type="term" value="P:L-serine biosynthetic process"/>
    <property type="evidence" value="ECO:0007669"/>
    <property type="project" value="UniProtKB-KW"/>
</dbReference>
<evidence type="ECO:0000256" key="14">
    <source>
        <dbReference type="PROSITE-ProRule" id="PRU00708"/>
    </source>
</evidence>
<keyword evidence="8" id="KW-0378">Hydrolase</keyword>
<dbReference type="EC" id="3.1.3.3" evidence="4"/>
<evidence type="ECO:0000313" key="16">
    <source>
        <dbReference type="EMBL" id="KAG6502671.1"/>
    </source>
</evidence>
<dbReference type="NCBIfam" id="TIGR00756">
    <property type="entry name" value="PPR"/>
    <property type="match status" value="1"/>
</dbReference>
<feature type="transmembrane region" description="Helical" evidence="15">
    <location>
        <begin position="12"/>
        <end position="36"/>
    </location>
</feature>
<keyword evidence="9" id="KW-0460">Magnesium</keyword>
<evidence type="ECO:0000256" key="11">
    <source>
        <dbReference type="ARBA" id="ARBA00031693"/>
    </source>
</evidence>
<keyword evidence="5" id="KW-0028">Amino-acid biosynthesis</keyword>
<dbReference type="Gene3D" id="1.25.40.10">
    <property type="entry name" value="Tetratricopeptide repeat domain"/>
    <property type="match status" value="1"/>
</dbReference>
<dbReference type="InterPro" id="IPR002885">
    <property type="entry name" value="PPR_rpt"/>
</dbReference>
<dbReference type="FunFam" id="3.40.50.1000:FF:000114">
    <property type="entry name" value="Phosphoserine phosphatase, chloroplastic"/>
    <property type="match status" value="1"/>
</dbReference>
<dbReference type="GO" id="GO:0046872">
    <property type="term" value="F:metal ion binding"/>
    <property type="evidence" value="ECO:0007669"/>
    <property type="project" value="UniProtKB-KW"/>
</dbReference>
<dbReference type="PANTHER" id="PTHR47205">
    <property type="entry name" value="OS07G0599000 PROTEIN"/>
    <property type="match status" value="1"/>
</dbReference>
<dbReference type="UniPathway" id="UPA00135">
    <property type="reaction ID" value="UER00198"/>
</dbReference>
<sequence length="876" mass="96340">MFNTATYFSAFTFFYFFSPYICYLSLASAGSMAALLNARVLSICLSYNCRSSPLRQVNSLRIPKLSPKHPLTSRRGLKSSFIMAASLQSEKTISTTQFANAIPSEEVLKIWRSAGAVCFDVDSTVCLDEGIDELADFCGAGKAVAEWTTRAMSGAVPFEEALAARLSLFNPSLKQVQDFLEKRPPRISPGIAELIKKLMDKGIDVYLISGGFRQMINPVALQLGIPLENVFANQLLFGNSGEFAGFDVGEPTSRSGGKATAVQQIRKVHDYRSLVMIGDGATDLEAREPGGADLFICYAGVQLRETVAAKSNWLVFDFEELSYLTTGIMPDDESYNLVIGLLILTNQIDSALKYMDLTIKSGYMISLSAFMDCVRSCVKAGKLDNLASIIEMQDAALQADHSKLAYFAFEFLARWIAHGENARPPVLLSAEEGLAISALTTAGRTVDYTFRSCLLQRAFSTLNEFETVYGNSKDTDQELFSPFSSLYPVVVACCKNGFSTLDSGYWQAINVYVQLENLSQADPPFKSVAALNCVILGCANIWDLDRAYETFGAISDKIGLTPNIHSYNALLSAFGKLKKTDEASEVFKHLVSLGVKPNAMTYSLLVDAHLVNWDPKAALTVIDEMIEAGFTPSKESLKKLRRRCSRELDFESDEKVQSLAQTYKYRLGAETRREILYNLEYSTNYFFGGLFRSEFVLVLYGEVLKIWHSAGAVCFDVDSTVCLDEGIDELADFCGAGKAVAEEYDCIALLMHVYTFAIIYESSTNFCANGNNLLAVFQSFHLMCRISPGIAELIKKLMGKGIDVYLISGGFRQMINPVALQLGIPLENVFANQLLFGNSGEFAGFDVGEPTSRSGGKATAVQQIRKVKVVSSFHQT</sequence>
<dbReference type="InterPro" id="IPR023214">
    <property type="entry name" value="HAD_sf"/>
</dbReference>
<evidence type="ECO:0000256" key="15">
    <source>
        <dbReference type="SAM" id="Phobius"/>
    </source>
</evidence>
<evidence type="ECO:0000313" key="17">
    <source>
        <dbReference type="Proteomes" id="UP000734854"/>
    </source>
</evidence>